<evidence type="ECO:0000259" key="1">
    <source>
        <dbReference type="Pfam" id="PF22479"/>
    </source>
</evidence>
<reference evidence="2 3" key="1">
    <citation type="submission" date="2018-12" db="EMBL/GenBank/DDBJ databases">
        <title>Genome sequencing of Eikenella corrodens KCOM 3110 (= JS217).</title>
        <authorList>
            <person name="Koo J.-K."/>
            <person name="Park S.-N."/>
            <person name="Lim Y.K."/>
        </authorList>
    </citation>
    <scope>NUCLEOTIDE SEQUENCE [LARGE SCALE GENOMIC DNA]</scope>
    <source>
        <strain evidence="2 3">KCOM 3110</strain>
    </source>
</reference>
<protein>
    <recommendedName>
        <fullName evidence="1">Cyanophage baseplate Pam3 plug gp18 domain-containing protein</fullName>
    </recommendedName>
</protein>
<accession>A0A3S9SM13</accession>
<dbReference type="RefSeq" id="WP_126983938.1">
    <property type="nucleotide sequence ID" value="NZ_CP034670.1"/>
</dbReference>
<sequence>MEAVKIPFSDQNDFVVEAELDEMTCFLHLAWNDDEAMWTLSLENAENDVILSGIRLVSDWPLLGRFRHLAVPKGELVAVSLDGQPIGRQSFADGSAELVYLPAQTT</sequence>
<feature type="domain" description="Cyanophage baseplate Pam3 plug gp18" evidence="1">
    <location>
        <begin position="5"/>
        <end position="101"/>
    </location>
</feature>
<dbReference type="OrthoDB" id="8656592at2"/>
<dbReference type="EMBL" id="CP034670">
    <property type="protein sequence ID" value="AZR60493.1"/>
    <property type="molecule type" value="Genomic_DNA"/>
</dbReference>
<dbReference type="AlphaFoldDB" id="A0A3S9SM13"/>
<dbReference type="Pfam" id="PF22479">
    <property type="entry name" value="Pam3_gp18"/>
    <property type="match status" value="1"/>
</dbReference>
<evidence type="ECO:0000313" key="3">
    <source>
        <dbReference type="Proteomes" id="UP000282435"/>
    </source>
</evidence>
<organism evidence="2 3">
    <name type="scientific">Eikenella corrodens</name>
    <dbReference type="NCBI Taxonomy" id="539"/>
    <lineage>
        <taxon>Bacteria</taxon>
        <taxon>Pseudomonadati</taxon>
        <taxon>Pseudomonadota</taxon>
        <taxon>Betaproteobacteria</taxon>
        <taxon>Neisseriales</taxon>
        <taxon>Neisseriaceae</taxon>
        <taxon>Eikenella</taxon>
    </lineage>
</organism>
<gene>
    <name evidence="2" type="ORF">ELB75_11055</name>
</gene>
<dbReference type="Proteomes" id="UP000282435">
    <property type="component" value="Chromosome"/>
</dbReference>
<name>A0A3S9SM13_EIKCO</name>
<proteinExistence type="predicted"/>
<dbReference type="InterPro" id="IPR054252">
    <property type="entry name" value="Pam3_gp18"/>
</dbReference>
<evidence type="ECO:0000313" key="2">
    <source>
        <dbReference type="EMBL" id="AZR60493.1"/>
    </source>
</evidence>